<name>A0A6J5MWP6_9CAUD</name>
<reference evidence="1" key="1">
    <citation type="submission" date="2020-04" db="EMBL/GenBank/DDBJ databases">
        <authorList>
            <person name="Chiriac C."/>
            <person name="Salcher M."/>
            <person name="Ghai R."/>
            <person name="Kavagutti S V."/>
        </authorList>
    </citation>
    <scope>NUCLEOTIDE SEQUENCE</scope>
</reference>
<organism evidence="1">
    <name type="scientific">uncultured Caudovirales phage</name>
    <dbReference type="NCBI Taxonomy" id="2100421"/>
    <lineage>
        <taxon>Viruses</taxon>
        <taxon>Duplodnaviria</taxon>
        <taxon>Heunggongvirae</taxon>
        <taxon>Uroviricota</taxon>
        <taxon>Caudoviricetes</taxon>
        <taxon>Peduoviridae</taxon>
        <taxon>Maltschvirus</taxon>
        <taxon>Maltschvirus maltsch</taxon>
    </lineage>
</organism>
<dbReference type="EMBL" id="LR796483">
    <property type="protein sequence ID" value="CAB4148079.1"/>
    <property type="molecule type" value="Genomic_DNA"/>
</dbReference>
<protein>
    <submittedName>
        <fullName evidence="1">Uncharacterized protein</fullName>
    </submittedName>
</protein>
<proteinExistence type="predicted"/>
<accession>A0A6J5MWP6</accession>
<gene>
    <name evidence="1" type="ORF">UFOVP431_102</name>
</gene>
<evidence type="ECO:0000313" key="1">
    <source>
        <dbReference type="EMBL" id="CAB4148079.1"/>
    </source>
</evidence>
<sequence length="197" mass="21188">MAAHPLPEPLLSECRPPVPRPPPAQYLLAALVPVAVQTGRHHVGSHGDTARCLGHNMIQRLGWGVAIGASVPPGLEYSPPPAGPSDQQGPVDQRLHLQRSAGPRLDARPPILAVLATKPKLTVKFSFVGESQAMEPLALTASQEFEIERFSRAIDAAGDVATLRAIAKQLLQAWMTQKAATKWAMRQALSARHVHNN</sequence>